<dbReference type="Pfam" id="PF00441">
    <property type="entry name" value="Acyl-CoA_dh_1"/>
    <property type="match status" value="1"/>
</dbReference>
<dbReference type="FunFam" id="2.40.110.10:FF:000002">
    <property type="entry name" value="Acyl-CoA dehydrogenase fadE12"/>
    <property type="match status" value="1"/>
</dbReference>
<comment type="caution">
    <text evidence="10">The sequence shown here is derived from an EMBL/GenBank/DDBJ whole genome shotgun (WGS) entry which is preliminary data.</text>
</comment>
<dbReference type="InterPro" id="IPR037069">
    <property type="entry name" value="AcylCoA_DH/ox_N_sf"/>
</dbReference>
<accession>A0A9W6L5F9</accession>
<feature type="domain" description="Acyl-CoA dehydrogenase/oxidase C-terminal" evidence="7">
    <location>
        <begin position="235"/>
        <end position="384"/>
    </location>
</feature>
<dbReference type="InterPro" id="IPR036250">
    <property type="entry name" value="AcylCo_DH-like_C"/>
</dbReference>
<keyword evidence="3 6" id="KW-0285">Flavoprotein</keyword>
<evidence type="ECO:0000256" key="6">
    <source>
        <dbReference type="RuleBase" id="RU362125"/>
    </source>
</evidence>
<dbReference type="InterPro" id="IPR006091">
    <property type="entry name" value="Acyl-CoA_Oxase/DH_mid-dom"/>
</dbReference>
<dbReference type="Gene3D" id="2.40.110.10">
    <property type="entry name" value="Butyryl-CoA Dehydrogenase, subunit A, domain 2"/>
    <property type="match status" value="1"/>
</dbReference>
<keyword evidence="11" id="KW-1185">Reference proteome</keyword>
<dbReference type="EMBL" id="BSFQ01000014">
    <property type="protein sequence ID" value="GLL12455.1"/>
    <property type="molecule type" value="Genomic_DNA"/>
</dbReference>
<dbReference type="GO" id="GO:0050660">
    <property type="term" value="F:flavin adenine dinucleotide binding"/>
    <property type="evidence" value="ECO:0007669"/>
    <property type="project" value="InterPro"/>
</dbReference>
<evidence type="ECO:0000256" key="4">
    <source>
        <dbReference type="ARBA" id="ARBA00022827"/>
    </source>
</evidence>
<dbReference type="GO" id="GO:0003995">
    <property type="term" value="F:acyl-CoA dehydrogenase activity"/>
    <property type="evidence" value="ECO:0007669"/>
    <property type="project" value="InterPro"/>
</dbReference>
<dbReference type="PANTHER" id="PTHR43884">
    <property type="entry name" value="ACYL-COA DEHYDROGENASE"/>
    <property type="match status" value="1"/>
</dbReference>
<evidence type="ECO:0000256" key="5">
    <source>
        <dbReference type="ARBA" id="ARBA00023002"/>
    </source>
</evidence>
<organism evidence="10 11">
    <name type="scientific">Pseudonocardia halophobica</name>
    <dbReference type="NCBI Taxonomy" id="29401"/>
    <lineage>
        <taxon>Bacteria</taxon>
        <taxon>Bacillati</taxon>
        <taxon>Actinomycetota</taxon>
        <taxon>Actinomycetes</taxon>
        <taxon>Pseudonocardiales</taxon>
        <taxon>Pseudonocardiaceae</taxon>
        <taxon>Pseudonocardia</taxon>
    </lineage>
</organism>
<dbReference type="Proteomes" id="UP001143463">
    <property type="component" value="Unassembled WGS sequence"/>
</dbReference>
<feature type="domain" description="Acyl-CoA oxidase/dehydrogenase middle" evidence="8">
    <location>
        <begin position="122"/>
        <end position="222"/>
    </location>
</feature>
<dbReference type="InterPro" id="IPR006089">
    <property type="entry name" value="Acyl-CoA_DH_CS"/>
</dbReference>
<dbReference type="PIRSF" id="PIRSF016578">
    <property type="entry name" value="HsaA"/>
    <property type="match status" value="1"/>
</dbReference>
<gene>
    <name evidence="10" type="ORF">GCM10017577_35960</name>
</gene>
<evidence type="ECO:0000256" key="1">
    <source>
        <dbReference type="ARBA" id="ARBA00001974"/>
    </source>
</evidence>
<dbReference type="Pfam" id="PF02771">
    <property type="entry name" value="Acyl-CoA_dh_N"/>
    <property type="match status" value="1"/>
</dbReference>
<comment type="cofactor">
    <cofactor evidence="1 6">
        <name>FAD</name>
        <dbReference type="ChEBI" id="CHEBI:57692"/>
    </cofactor>
</comment>
<dbReference type="SUPFAM" id="SSF56645">
    <property type="entry name" value="Acyl-CoA dehydrogenase NM domain-like"/>
    <property type="match status" value="1"/>
</dbReference>
<comment type="similarity">
    <text evidence="2 6">Belongs to the acyl-CoA dehydrogenase family.</text>
</comment>
<evidence type="ECO:0000259" key="8">
    <source>
        <dbReference type="Pfam" id="PF02770"/>
    </source>
</evidence>
<dbReference type="InterPro" id="IPR009075">
    <property type="entry name" value="AcylCo_DH/oxidase_C"/>
</dbReference>
<evidence type="ECO:0000259" key="9">
    <source>
        <dbReference type="Pfam" id="PF02771"/>
    </source>
</evidence>
<evidence type="ECO:0000259" key="7">
    <source>
        <dbReference type="Pfam" id="PF00441"/>
    </source>
</evidence>
<reference evidence="10" key="2">
    <citation type="submission" date="2023-01" db="EMBL/GenBank/DDBJ databases">
        <authorList>
            <person name="Sun Q."/>
            <person name="Evtushenko L."/>
        </authorList>
    </citation>
    <scope>NUCLEOTIDE SEQUENCE</scope>
    <source>
        <strain evidence="10">VKM Ac-1069</strain>
    </source>
</reference>
<dbReference type="Gene3D" id="1.10.540.10">
    <property type="entry name" value="Acyl-CoA dehydrogenase/oxidase, N-terminal domain"/>
    <property type="match status" value="1"/>
</dbReference>
<dbReference type="SUPFAM" id="SSF47203">
    <property type="entry name" value="Acyl-CoA dehydrogenase C-terminal domain-like"/>
    <property type="match status" value="1"/>
</dbReference>
<dbReference type="InterPro" id="IPR013786">
    <property type="entry name" value="AcylCoA_DH/ox_N"/>
</dbReference>
<dbReference type="AlphaFoldDB" id="A0A9W6L5F9"/>
<dbReference type="PANTHER" id="PTHR43884:SF12">
    <property type="entry name" value="ISOVALERYL-COA DEHYDROGENASE, MITOCHONDRIAL-RELATED"/>
    <property type="match status" value="1"/>
</dbReference>
<dbReference type="Gene3D" id="1.20.140.10">
    <property type="entry name" value="Butyryl-CoA Dehydrogenase, subunit A, domain 3"/>
    <property type="match status" value="1"/>
</dbReference>
<dbReference type="PROSITE" id="PS00072">
    <property type="entry name" value="ACYL_COA_DH_1"/>
    <property type="match status" value="1"/>
</dbReference>
<evidence type="ECO:0000313" key="11">
    <source>
        <dbReference type="Proteomes" id="UP001143463"/>
    </source>
</evidence>
<evidence type="ECO:0000313" key="10">
    <source>
        <dbReference type="EMBL" id="GLL12455.1"/>
    </source>
</evidence>
<protein>
    <submittedName>
        <fullName evidence="10">Isovaleryl-CoA dehydrogenase</fullName>
    </submittedName>
</protein>
<dbReference type="FunFam" id="1.10.540.10:FF:000002">
    <property type="entry name" value="Acyl-CoA dehydrogenase FadE19"/>
    <property type="match status" value="1"/>
</dbReference>
<keyword evidence="5 6" id="KW-0560">Oxidoreductase</keyword>
<dbReference type="InterPro" id="IPR009100">
    <property type="entry name" value="AcylCoA_DH/oxidase_NM_dom_sf"/>
</dbReference>
<name>A0A9W6L5F9_9PSEU</name>
<dbReference type="RefSeq" id="WP_037048143.1">
    <property type="nucleotide sequence ID" value="NZ_BAAAUZ010000029.1"/>
</dbReference>
<proteinExistence type="inferred from homology"/>
<dbReference type="Pfam" id="PF02770">
    <property type="entry name" value="Acyl-CoA_dh_M"/>
    <property type="match status" value="1"/>
</dbReference>
<dbReference type="InterPro" id="IPR046373">
    <property type="entry name" value="Acyl-CoA_Oxase/DH_mid-dom_sf"/>
</dbReference>
<sequence length="391" mass="42492">MDFQLNDEQRLFRDTLRDFVDKEIVPVARDWEQSGRYPTEIVEGMKQLGLFGLAVPEEYGGLAADTVSFALTFEEISRGWMGIAGILGSHSVSCFMLARHGTEEQKTKYLPDLATGKRRTGIALTEPGAGTDLQGIRTVARKEGSGDDAEYVINGTKMWITNARYADPLPVLVKTDPTASPAHKGMSILLVEAGTPGFEVTQDIGKLGYKGTESCEVVLTDVRVPASQLLGGIEGRGMQQALSSLETGRINIAARSVGIAQRAYDEALNYARERTAFGQAIGEFQAVQMRLAEIAVRLQAARLMTYWAASRMDDGVRMDTESGMAKIFASEQALACATDAMRIHGGYGYSTEFEVERLYRDAPLMSIGEGTNDVLRGVVAKALLAGKATIR</sequence>
<feature type="domain" description="Acyl-CoA dehydrogenase/oxidase N-terminal" evidence="9">
    <location>
        <begin position="6"/>
        <end position="117"/>
    </location>
</feature>
<reference evidence="10" key="1">
    <citation type="journal article" date="2014" name="Int. J. Syst. Evol. Microbiol.">
        <title>Complete genome sequence of Corynebacterium casei LMG S-19264T (=DSM 44701T), isolated from a smear-ripened cheese.</title>
        <authorList>
            <consortium name="US DOE Joint Genome Institute (JGI-PGF)"/>
            <person name="Walter F."/>
            <person name="Albersmeier A."/>
            <person name="Kalinowski J."/>
            <person name="Ruckert C."/>
        </authorList>
    </citation>
    <scope>NUCLEOTIDE SEQUENCE</scope>
    <source>
        <strain evidence="10">VKM Ac-1069</strain>
    </source>
</reference>
<dbReference type="FunFam" id="1.20.140.10:FF:000001">
    <property type="entry name" value="Acyl-CoA dehydrogenase"/>
    <property type="match status" value="1"/>
</dbReference>
<evidence type="ECO:0000256" key="2">
    <source>
        <dbReference type="ARBA" id="ARBA00009347"/>
    </source>
</evidence>
<keyword evidence="4 6" id="KW-0274">FAD</keyword>
<evidence type="ECO:0000256" key="3">
    <source>
        <dbReference type="ARBA" id="ARBA00022630"/>
    </source>
</evidence>